<protein>
    <submittedName>
        <fullName evidence="3">Uncharacterized protein</fullName>
    </submittedName>
</protein>
<feature type="compositionally biased region" description="Basic and acidic residues" evidence="1">
    <location>
        <begin position="268"/>
        <end position="278"/>
    </location>
</feature>
<comment type="caution">
    <text evidence="3">The sequence shown here is derived from an EMBL/GenBank/DDBJ whole genome shotgun (WGS) entry which is preliminary data.</text>
</comment>
<dbReference type="Proteomes" id="UP000783686">
    <property type="component" value="Unassembled WGS sequence"/>
</dbReference>
<dbReference type="Proteomes" id="UP000614601">
    <property type="component" value="Unassembled WGS sequence"/>
</dbReference>
<dbReference type="EMBL" id="CAJFDH010000004">
    <property type="protein sequence ID" value="CAD5221361.1"/>
    <property type="molecule type" value="Genomic_DNA"/>
</dbReference>
<feature type="transmembrane region" description="Helical" evidence="2">
    <location>
        <begin position="310"/>
        <end position="330"/>
    </location>
</feature>
<evidence type="ECO:0000313" key="3">
    <source>
        <dbReference type="EMBL" id="CAD5221361.1"/>
    </source>
</evidence>
<dbReference type="EMBL" id="CAJFCW020000004">
    <property type="protein sequence ID" value="CAG9114974.1"/>
    <property type="molecule type" value="Genomic_DNA"/>
</dbReference>
<evidence type="ECO:0000256" key="1">
    <source>
        <dbReference type="SAM" id="MobiDB-lite"/>
    </source>
</evidence>
<keyword evidence="4" id="KW-1185">Reference proteome</keyword>
<name>A0A811L1C9_9BILA</name>
<dbReference type="OrthoDB" id="5857219at2759"/>
<dbReference type="InterPro" id="IPR006954">
    <property type="entry name" value="Mlt-10-like"/>
</dbReference>
<evidence type="ECO:0000256" key="2">
    <source>
        <dbReference type="SAM" id="Phobius"/>
    </source>
</evidence>
<evidence type="ECO:0000313" key="4">
    <source>
        <dbReference type="Proteomes" id="UP000614601"/>
    </source>
</evidence>
<keyword evidence="2" id="KW-0812">Transmembrane</keyword>
<dbReference type="PANTHER" id="PTHR21523">
    <property type="match status" value="1"/>
</dbReference>
<organism evidence="3 4">
    <name type="scientific">Bursaphelenchus okinawaensis</name>
    <dbReference type="NCBI Taxonomy" id="465554"/>
    <lineage>
        <taxon>Eukaryota</taxon>
        <taxon>Metazoa</taxon>
        <taxon>Ecdysozoa</taxon>
        <taxon>Nematoda</taxon>
        <taxon>Chromadorea</taxon>
        <taxon>Rhabditida</taxon>
        <taxon>Tylenchina</taxon>
        <taxon>Tylenchomorpha</taxon>
        <taxon>Aphelenchoidea</taxon>
        <taxon>Aphelenchoididae</taxon>
        <taxon>Bursaphelenchus</taxon>
    </lineage>
</organism>
<dbReference type="PANTHER" id="PTHR21523:SF38">
    <property type="entry name" value="MLT-TEN (MLT-10) RELATED"/>
    <property type="match status" value="1"/>
</dbReference>
<feature type="region of interest" description="Disordered" evidence="1">
    <location>
        <begin position="250"/>
        <end position="278"/>
    </location>
</feature>
<gene>
    <name evidence="3" type="ORF">BOKJ2_LOCUS9406</name>
</gene>
<keyword evidence="2" id="KW-1133">Transmembrane helix</keyword>
<proteinExistence type="predicted"/>
<accession>A0A811L1C9</accession>
<dbReference type="AlphaFoldDB" id="A0A811L1C9"/>
<sequence length="463" mass="53031">MNDIIRYSYNIGKDNEKFLQKHDLNVTYQYRNSDGQTPYEQLRASLQEIESFDDKGVVSVLSPKLFNILPEGSLDPESKRWLSPNMLSFQDEGMIPIPKLFKWSQSDDCETQRWIDLLLDLTGASNLLNGHVKKFDRHMKVVKDKLHPRIQQLQKIEEEMADIRSLITDHQQEQMARYGYADMTPEQLELAYGEHGVHPMNVNLEEEFKEQDFYLEKAIRMLAELTPDELMEMAQNEKFKQEDSIVDHGEYTKDYKQSGSGKKNSKLNNERQKNASTEEHIRVKRRPPIFDMRLLDPFAFDPRINTPNFLGSYILSPYAFYLTLFAPYVLGMDMVSPRALVANIFSPQALILRVLSPTALQIALLNPSLLTAWIIVPEALMAKILAPKALDGRVLAPETLSITVLSPAAGVLRAWSPNVMNAMVLAPSFFTYGMFSGNRYIFQVLSPGFFGMENHPILMPERS</sequence>
<keyword evidence="2" id="KW-0472">Membrane</keyword>
<reference evidence="3" key="1">
    <citation type="submission" date="2020-09" db="EMBL/GenBank/DDBJ databases">
        <authorList>
            <person name="Kikuchi T."/>
        </authorList>
    </citation>
    <scope>NUCLEOTIDE SEQUENCE</scope>
    <source>
        <strain evidence="3">SH1</strain>
    </source>
</reference>
<dbReference type="Pfam" id="PF04870">
    <property type="entry name" value="Moulting_cycle"/>
    <property type="match status" value="1"/>
</dbReference>